<protein>
    <submittedName>
        <fullName evidence="1">Uncharacterized protein</fullName>
    </submittedName>
</protein>
<keyword evidence="2" id="KW-1185">Reference proteome</keyword>
<comment type="caution">
    <text evidence="1">The sequence shown here is derived from an EMBL/GenBank/DDBJ whole genome shotgun (WGS) entry which is preliminary data.</text>
</comment>
<gene>
    <name evidence="1" type="ORF">C4900_08345</name>
</gene>
<evidence type="ECO:0000313" key="1">
    <source>
        <dbReference type="EMBL" id="RCN55906.1"/>
    </source>
</evidence>
<dbReference type="RefSeq" id="WP_065969700.1">
    <property type="nucleotide sequence ID" value="NZ_CP080624.1"/>
</dbReference>
<organism evidence="1 2">
    <name type="scientific">Acidiferrobacter thiooxydans</name>
    <dbReference type="NCBI Taxonomy" id="163359"/>
    <lineage>
        <taxon>Bacteria</taxon>
        <taxon>Pseudomonadati</taxon>
        <taxon>Pseudomonadota</taxon>
        <taxon>Gammaproteobacteria</taxon>
        <taxon>Acidiferrobacterales</taxon>
        <taxon>Acidiferrobacteraceae</taxon>
        <taxon>Acidiferrobacter</taxon>
    </lineage>
</organism>
<sequence length="75" mass="8270">MRIERTDPITGHTLTDLEGHPFVMEGAGPNALKIYFDDEASKKTYLGIMTEHPGSDFTVNLDNPGPMGGEVDRKH</sequence>
<reference evidence="1 2" key="1">
    <citation type="submission" date="2018-02" db="EMBL/GenBank/DDBJ databases">
        <title>Insights into the biology of acidophilic members of the Acidiferrobacteraceae family derived from comparative genomic analyses.</title>
        <authorList>
            <person name="Issotta F."/>
            <person name="Thyssen C."/>
            <person name="Mena C."/>
            <person name="Moya A."/>
            <person name="Bellenberg S."/>
            <person name="Sproer C."/>
            <person name="Covarrubias P.C."/>
            <person name="Sand W."/>
            <person name="Quatrini R."/>
            <person name="Vera M."/>
        </authorList>
    </citation>
    <scope>NUCLEOTIDE SEQUENCE [LARGE SCALE GENOMIC DNA]</scope>
    <source>
        <strain evidence="2">m-1</strain>
    </source>
</reference>
<accession>A0A1C2G2R9</accession>
<dbReference type="AlphaFoldDB" id="A0A1C2G2R9"/>
<evidence type="ECO:0000313" key="2">
    <source>
        <dbReference type="Proteomes" id="UP000253250"/>
    </source>
</evidence>
<dbReference type="EMBL" id="PSYR01000002">
    <property type="protein sequence ID" value="RCN55906.1"/>
    <property type="molecule type" value="Genomic_DNA"/>
</dbReference>
<dbReference type="Proteomes" id="UP000253250">
    <property type="component" value="Unassembled WGS sequence"/>
</dbReference>
<proteinExistence type="predicted"/>
<dbReference type="OrthoDB" id="5624992at2"/>
<name>A0A1C2G2R9_9GAMM</name>